<dbReference type="Proteomes" id="UP000647017">
    <property type="component" value="Unassembled WGS sequence"/>
</dbReference>
<organism evidence="1 2">
    <name type="scientific">Micromonospora andamanensis</name>
    <dbReference type="NCBI Taxonomy" id="1287068"/>
    <lineage>
        <taxon>Bacteria</taxon>
        <taxon>Bacillati</taxon>
        <taxon>Actinomycetota</taxon>
        <taxon>Actinomycetes</taxon>
        <taxon>Micromonosporales</taxon>
        <taxon>Micromonosporaceae</taxon>
        <taxon>Micromonospora</taxon>
    </lineage>
</organism>
<dbReference type="EMBL" id="BOOZ01000026">
    <property type="protein sequence ID" value="GIJ10972.1"/>
    <property type="molecule type" value="Genomic_DNA"/>
</dbReference>
<accession>A0ABQ4HZA5</accession>
<sequence>MFLQSREMSALPPEVVRRAEAVGAETVSTTELADGKSAVTIDWPGATRVFLDEKAGARDS</sequence>
<protein>
    <submittedName>
        <fullName evidence="1">Uncharacterized protein</fullName>
    </submittedName>
</protein>
<name>A0ABQ4HZA5_9ACTN</name>
<gene>
    <name evidence="1" type="ORF">Van01_41860</name>
</gene>
<evidence type="ECO:0000313" key="1">
    <source>
        <dbReference type="EMBL" id="GIJ10972.1"/>
    </source>
</evidence>
<comment type="caution">
    <text evidence="1">The sequence shown here is derived from an EMBL/GenBank/DDBJ whole genome shotgun (WGS) entry which is preliminary data.</text>
</comment>
<evidence type="ECO:0000313" key="2">
    <source>
        <dbReference type="Proteomes" id="UP000647017"/>
    </source>
</evidence>
<proteinExistence type="predicted"/>
<reference evidence="1 2" key="1">
    <citation type="submission" date="2021-01" db="EMBL/GenBank/DDBJ databases">
        <title>Whole genome shotgun sequence of Verrucosispora andamanensis NBRC 109075.</title>
        <authorList>
            <person name="Komaki H."/>
            <person name="Tamura T."/>
        </authorList>
    </citation>
    <scope>NUCLEOTIDE SEQUENCE [LARGE SCALE GENOMIC DNA]</scope>
    <source>
        <strain evidence="1 2">NBRC 109075</strain>
    </source>
</reference>
<keyword evidence="2" id="KW-1185">Reference proteome</keyword>